<feature type="compositionally biased region" description="Basic residues" evidence="1">
    <location>
        <begin position="187"/>
        <end position="197"/>
    </location>
</feature>
<dbReference type="SUPFAM" id="SSF54060">
    <property type="entry name" value="His-Me finger endonucleases"/>
    <property type="match status" value="1"/>
</dbReference>
<dbReference type="CDD" id="cd00085">
    <property type="entry name" value="HNHc"/>
    <property type="match status" value="1"/>
</dbReference>
<sequence>MKVQIGGKPGNSSNDNIKNSNLTEMGLGETDFVGKLYNKEFKIKGLKVKNIEYIKRSDKEREKLRREFDSTEREKFVKKLANEQAENLRKAGITDDEIALMNDGLLPSKDWQVHHKRPLDDSGTNTFENLVLIRNHPYHKAITNYQNEKTRDLNENDKNILKFPIPDGMIFPKERDEEFEKSIQPNSKRKKKTKKEL</sequence>
<accession>A0A1I6LUY6</accession>
<name>A0A1I6LUY6_9FIRM</name>
<dbReference type="PANTHER" id="PTHR34319">
    <property type="entry name" value="MAJOR EXPORTED PROTEIN"/>
    <property type="match status" value="1"/>
</dbReference>
<dbReference type="GO" id="GO:0004519">
    <property type="term" value="F:endonuclease activity"/>
    <property type="evidence" value="ECO:0007669"/>
    <property type="project" value="UniProtKB-KW"/>
</dbReference>
<gene>
    <name evidence="2" type="ORF">SAMN05661086_03576</name>
</gene>
<dbReference type="AlphaFoldDB" id="A0A1I6LUY6"/>
<protein>
    <submittedName>
        <fullName evidence="2">HNH endonuclease</fullName>
    </submittedName>
</protein>
<dbReference type="InterPro" id="IPR052947">
    <property type="entry name" value="T6SS_Hcp1_domain"/>
</dbReference>
<feature type="region of interest" description="Disordered" evidence="1">
    <location>
        <begin position="174"/>
        <end position="197"/>
    </location>
</feature>
<dbReference type="InterPro" id="IPR044925">
    <property type="entry name" value="His-Me_finger_sf"/>
</dbReference>
<evidence type="ECO:0000313" key="2">
    <source>
        <dbReference type="EMBL" id="SFS07072.1"/>
    </source>
</evidence>
<dbReference type="STRING" id="37658.SAMN05661086_03576"/>
<dbReference type="EMBL" id="FOYZ01000021">
    <property type="protein sequence ID" value="SFS07072.1"/>
    <property type="molecule type" value="Genomic_DNA"/>
</dbReference>
<dbReference type="RefSeq" id="WP_207649513.1">
    <property type="nucleotide sequence ID" value="NZ_FOYZ01000021.1"/>
</dbReference>
<reference evidence="2 3" key="1">
    <citation type="submission" date="2016-10" db="EMBL/GenBank/DDBJ databases">
        <authorList>
            <person name="de Groot N.N."/>
        </authorList>
    </citation>
    <scope>NUCLEOTIDE SEQUENCE [LARGE SCALE GENOMIC DNA]</scope>
    <source>
        <strain evidence="2 3">743A</strain>
    </source>
</reference>
<evidence type="ECO:0000256" key="1">
    <source>
        <dbReference type="SAM" id="MobiDB-lite"/>
    </source>
</evidence>
<feature type="region of interest" description="Disordered" evidence="1">
    <location>
        <begin position="1"/>
        <end position="22"/>
    </location>
</feature>
<evidence type="ECO:0000313" key="3">
    <source>
        <dbReference type="Proteomes" id="UP000199659"/>
    </source>
</evidence>
<keyword evidence="2" id="KW-0378">Hydrolase</keyword>
<feature type="compositionally biased region" description="Polar residues" evidence="1">
    <location>
        <begin position="10"/>
        <end position="22"/>
    </location>
</feature>
<keyword evidence="3" id="KW-1185">Reference proteome</keyword>
<dbReference type="PANTHER" id="PTHR34319:SF7">
    <property type="entry name" value="HNH ENDONUCLEASE DOMAIN-CONTAINING PROTEIN"/>
    <property type="match status" value="1"/>
</dbReference>
<dbReference type="InterPro" id="IPR003615">
    <property type="entry name" value="HNH_nuc"/>
</dbReference>
<keyword evidence="2" id="KW-0540">Nuclease</keyword>
<keyword evidence="2" id="KW-0255">Endonuclease</keyword>
<proteinExistence type="predicted"/>
<organism evidence="2 3">
    <name type="scientific">Anaeromicropila populeti</name>
    <dbReference type="NCBI Taxonomy" id="37658"/>
    <lineage>
        <taxon>Bacteria</taxon>
        <taxon>Bacillati</taxon>
        <taxon>Bacillota</taxon>
        <taxon>Clostridia</taxon>
        <taxon>Lachnospirales</taxon>
        <taxon>Lachnospiraceae</taxon>
        <taxon>Anaeromicropila</taxon>
    </lineage>
</organism>
<dbReference type="Proteomes" id="UP000199659">
    <property type="component" value="Unassembled WGS sequence"/>
</dbReference>